<comment type="caution">
    <text evidence="5">The sequence shown here is derived from an EMBL/GenBank/DDBJ whole genome shotgun (WGS) entry which is preliminary data.</text>
</comment>
<keyword evidence="6" id="KW-1185">Reference proteome</keyword>
<dbReference type="InterPro" id="IPR036390">
    <property type="entry name" value="WH_DNA-bd_sf"/>
</dbReference>
<evidence type="ECO:0000313" key="6">
    <source>
        <dbReference type="Proteomes" id="UP000230750"/>
    </source>
</evidence>
<dbReference type="PROSITE" id="PS50039">
    <property type="entry name" value="FORK_HEAD_3"/>
    <property type="match status" value="1"/>
</dbReference>
<dbReference type="GO" id="GO:0000978">
    <property type="term" value="F:RNA polymerase II cis-regulatory region sequence-specific DNA binding"/>
    <property type="evidence" value="ECO:0007669"/>
    <property type="project" value="TreeGrafter"/>
</dbReference>
<dbReference type="PROSITE" id="PS00658">
    <property type="entry name" value="FORK_HEAD_2"/>
    <property type="match status" value="1"/>
</dbReference>
<evidence type="ECO:0000256" key="2">
    <source>
        <dbReference type="ARBA" id="ARBA00023242"/>
    </source>
</evidence>
<dbReference type="InterPro" id="IPR047518">
    <property type="entry name" value="FH_FOXQ1"/>
</dbReference>
<dbReference type="InterPro" id="IPR001766">
    <property type="entry name" value="Fork_head_dom"/>
</dbReference>
<sequence length="314" mass="36337">MQYNLGYGDAYQWYVPTPNNQRRSAKGKQRQTYTRRIRPPYTYTELISQAIMASSERALTLRQIVSCLENRYPCFRGPYRGWRNSIRHNLSANECFRKVLRDSSKPNGKDNYWTMNENCKHCLEKSCLSNSTTLKPLRERNTFDDVTAFKRTSQELEPNNNTLPDENNAAEAFVLQQVVDTEPKVDQQSAVIKPVDLSQSYMDTIKFVSRLVLENASVPTNGQASSGNLTDWQEMTAFSVDKFEYSSDSNIPPRQMFETQNQYQLPRAYVQHNQRPFPVHLATSQGYPVPHDTLRNGYYAPPTIWWIKICTSIT</sequence>
<evidence type="ECO:0000313" key="5">
    <source>
        <dbReference type="EMBL" id="PIK35159.1"/>
    </source>
</evidence>
<dbReference type="GO" id="GO:0000981">
    <property type="term" value="F:DNA-binding transcription factor activity, RNA polymerase II-specific"/>
    <property type="evidence" value="ECO:0007669"/>
    <property type="project" value="TreeGrafter"/>
</dbReference>
<dbReference type="InterPro" id="IPR050211">
    <property type="entry name" value="FOX_domain-containing"/>
</dbReference>
<dbReference type="GO" id="GO:0005634">
    <property type="term" value="C:nucleus"/>
    <property type="evidence" value="ECO:0007669"/>
    <property type="project" value="UniProtKB-SubCell"/>
</dbReference>
<evidence type="ECO:0000256" key="3">
    <source>
        <dbReference type="PROSITE-ProRule" id="PRU00089"/>
    </source>
</evidence>
<dbReference type="InterPro" id="IPR030456">
    <property type="entry name" value="TF_fork_head_CS_2"/>
</dbReference>
<dbReference type="SMART" id="SM00339">
    <property type="entry name" value="FH"/>
    <property type="match status" value="1"/>
</dbReference>
<dbReference type="Gene3D" id="1.10.10.10">
    <property type="entry name" value="Winged helix-like DNA-binding domain superfamily/Winged helix DNA-binding domain"/>
    <property type="match status" value="1"/>
</dbReference>
<organism evidence="5 6">
    <name type="scientific">Stichopus japonicus</name>
    <name type="common">Sea cucumber</name>
    <dbReference type="NCBI Taxonomy" id="307972"/>
    <lineage>
        <taxon>Eukaryota</taxon>
        <taxon>Metazoa</taxon>
        <taxon>Echinodermata</taxon>
        <taxon>Eleutherozoa</taxon>
        <taxon>Echinozoa</taxon>
        <taxon>Holothuroidea</taxon>
        <taxon>Aspidochirotacea</taxon>
        <taxon>Aspidochirotida</taxon>
        <taxon>Stichopodidae</taxon>
        <taxon>Apostichopus</taxon>
    </lineage>
</organism>
<dbReference type="GO" id="GO:0009653">
    <property type="term" value="P:anatomical structure morphogenesis"/>
    <property type="evidence" value="ECO:0007669"/>
    <property type="project" value="TreeGrafter"/>
</dbReference>
<dbReference type="Pfam" id="PF00250">
    <property type="entry name" value="Forkhead"/>
    <property type="match status" value="1"/>
</dbReference>
<dbReference type="Proteomes" id="UP000230750">
    <property type="component" value="Unassembled WGS sequence"/>
</dbReference>
<dbReference type="PANTHER" id="PTHR11829">
    <property type="entry name" value="FORKHEAD BOX PROTEIN"/>
    <property type="match status" value="1"/>
</dbReference>
<gene>
    <name evidence="5" type="ORF">BSL78_28018</name>
</gene>
<dbReference type="SUPFAM" id="SSF46785">
    <property type="entry name" value="Winged helix' DNA-binding domain"/>
    <property type="match status" value="1"/>
</dbReference>
<dbReference type="PRINTS" id="PR00053">
    <property type="entry name" value="FORKHEAD"/>
</dbReference>
<feature type="DNA-binding region" description="Fork-head" evidence="3">
    <location>
        <begin position="38"/>
        <end position="138"/>
    </location>
</feature>
<protein>
    <submittedName>
        <fullName evidence="5">Putative forkhead box protein Q1</fullName>
    </submittedName>
</protein>
<name>A0A2G8JHG3_STIJA</name>
<dbReference type="OrthoDB" id="5954824at2759"/>
<dbReference type="GO" id="GO:0030154">
    <property type="term" value="P:cell differentiation"/>
    <property type="evidence" value="ECO:0007669"/>
    <property type="project" value="TreeGrafter"/>
</dbReference>
<keyword evidence="2 3" id="KW-0539">Nucleus</keyword>
<feature type="domain" description="Fork-head" evidence="4">
    <location>
        <begin position="38"/>
        <end position="138"/>
    </location>
</feature>
<comment type="subcellular location">
    <subcellularLocation>
        <location evidence="3">Nucleus</location>
    </subcellularLocation>
</comment>
<dbReference type="InterPro" id="IPR036388">
    <property type="entry name" value="WH-like_DNA-bd_sf"/>
</dbReference>
<proteinExistence type="predicted"/>
<dbReference type="AlphaFoldDB" id="A0A2G8JHG3"/>
<reference evidence="5 6" key="1">
    <citation type="journal article" date="2017" name="PLoS Biol.">
        <title>The sea cucumber genome provides insights into morphological evolution and visceral regeneration.</title>
        <authorList>
            <person name="Zhang X."/>
            <person name="Sun L."/>
            <person name="Yuan J."/>
            <person name="Sun Y."/>
            <person name="Gao Y."/>
            <person name="Zhang L."/>
            <person name="Li S."/>
            <person name="Dai H."/>
            <person name="Hamel J.F."/>
            <person name="Liu C."/>
            <person name="Yu Y."/>
            <person name="Liu S."/>
            <person name="Lin W."/>
            <person name="Guo K."/>
            <person name="Jin S."/>
            <person name="Xu P."/>
            <person name="Storey K.B."/>
            <person name="Huan P."/>
            <person name="Zhang T."/>
            <person name="Zhou Y."/>
            <person name="Zhang J."/>
            <person name="Lin C."/>
            <person name="Li X."/>
            <person name="Xing L."/>
            <person name="Huo D."/>
            <person name="Sun M."/>
            <person name="Wang L."/>
            <person name="Mercier A."/>
            <person name="Li F."/>
            <person name="Yang H."/>
            <person name="Xiang J."/>
        </authorList>
    </citation>
    <scope>NUCLEOTIDE SEQUENCE [LARGE SCALE GENOMIC DNA]</scope>
    <source>
        <strain evidence="5">Shaxun</strain>
        <tissue evidence="5">Muscle</tissue>
    </source>
</reference>
<evidence type="ECO:0000256" key="1">
    <source>
        <dbReference type="ARBA" id="ARBA00023125"/>
    </source>
</evidence>
<dbReference type="STRING" id="307972.A0A2G8JHG3"/>
<accession>A0A2G8JHG3</accession>
<keyword evidence="1 3" id="KW-0238">DNA-binding</keyword>
<dbReference type="EMBL" id="MRZV01001970">
    <property type="protein sequence ID" value="PIK35159.1"/>
    <property type="molecule type" value="Genomic_DNA"/>
</dbReference>
<dbReference type="PANTHER" id="PTHR11829:SF206">
    <property type="entry name" value="FORKHEAD BOX PROTEIN Q1"/>
    <property type="match status" value="1"/>
</dbReference>
<evidence type="ECO:0000259" key="4">
    <source>
        <dbReference type="PROSITE" id="PS50039"/>
    </source>
</evidence>
<dbReference type="CDD" id="cd20034">
    <property type="entry name" value="FH_FOXQ1-like"/>
    <property type="match status" value="1"/>
</dbReference>